<sequence length="112" mass="12219">MSRRATWIHFSMDMDLDRTRLGVFSCESATTVPGQLQRRPQHSFTTTANANDDVKCRVFQTSPIDVSNVNLSLCYVGVLDGGLTELETELGAGTEPADGDIGEGGKGKQRKR</sequence>
<evidence type="ECO:0000256" key="1">
    <source>
        <dbReference type="SAM" id="MobiDB-lite"/>
    </source>
</evidence>
<comment type="caution">
    <text evidence="2">The sequence shown here is derived from an EMBL/GenBank/DDBJ whole genome shotgun (WGS) entry which is preliminary data.</text>
</comment>
<proteinExistence type="predicted"/>
<feature type="region of interest" description="Disordered" evidence="1">
    <location>
        <begin position="89"/>
        <end position="112"/>
    </location>
</feature>
<dbReference type="EMBL" id="JAACJM010000175">
    <property type="protein sequence ID" value="KAF5340494.1"/>
    <property type="molecule type" value="Genomic_DNA"/>
</dbReference>
<evidence type="ECO:0000313" key="3">
    <source>
        <dbReference type="Proteomes" id="UP000559256"/>
    </source>
</evidence>
<dbReference type="Proteomes" id="UP000559256">
    <property type="component" value="Unassembled WGS sequence"/>
</dbReference>
<name>A0A8H5CFW5_9AGAR</name>
<evidence type="ECO:0000313" key="2">
    <source>
        <dbReference type="EMBL" id="KAF5340494.1"/>
    </source>
</evidence>
<organism evidence="2 3">
    <name type="scientific">Tetrapyrgos nigripes</name>
    <dbReference type="NCBI Taxonomy" id="182062"/>
    <lineage>
        <taxon>Eukaryota</taxon>
        <taxon>Fungi</taxon>
        <taxon>Dikarya</taxon>
        <taxon>Basidiomycota</taxon>
        <taxon>Agaricomycotina</taxon>
        <taxon>Agaricomycetes</taxon>
        <taxon>Agaricomycetidae</taxon>
        <taxon>Agaricales</taxon>
        <taxon>Marasmiineae</taxon>
        <taxon>Marasmiaceae</taxon>
        <taxon>Tetrapyrgos</taxon>
    </lineage>
</organism>
<accession>A0A8H5CFW5</accession>
<gene>
    <name evidence="2" type="ORF">D9758_014561</name>
</gene>
<protein>
    <submittedName>
        <fullName evidence="2">Uncharacterized protein</fullName>
    </submittedName>
</protein>
<reference evidence="2 3" key="1">
    <citation type="journal article" date="2020" name="ISME J.">
        <title>Uncovering the hidden diversity of litter-decomposition mechanisms in mushroom-forming fungi.</title>
        <authorList>
            <person name="Floudas D."/>
            <person name="Bentzer J."/>
            <person name="Ahren D."/>
            <person name="Johansson T."/>
            <person name="Persson P."/>
            <person name="Tunlid A."/>
        </authorList>
    </citation>
    <scope>NUCLEOTIDE SEQUENCE [LARGE SCALE GENOMIC DNA]</scope>
    <source>
        <strain evidence="2 3">CBS 291.85</strain>
    </source>
</reference>
<dbReference type="AlphaFoldDB" id="A0A8H5CFW5"/>
<keyword evidence="3" id="KW-1185">Reference proteome</keyword>